<dbReference type="PROSITE" id="PS50297">
    <property type="entry name" value="ANK_REP_REGION"/>
    <property type="match status" value="1"/>
</dbReference>
<reference evidence="5 6" key="1">
    <citation type="submission" date="2024-07" db="EMBL/GenBank/DDBJ databases">
        <title>Section-level genome sequencing and comparative genomics of Aspergillus sections Usti and Cavernicolus.</title>
        <authorList>
            <consortium name="Lawrence Berkeley National Laboratory"/>
            <person name="Nybo J.L."/>
            <person name="Vesth T.C."/>
            <person name="Theobald S."/>
            <person name="Frisvad J.C."/>
            <person name="Larsen T.O."/>
            <person name="Kjaerboelling I."/>
            <person name="Rothschild-Mancinelli K."/>
            <person name="Lyhne E.K."/>
            <person name="Kogle M.E."/>
            <person name="Barry K."/>
            <person name="Clum A."/>
            <person name="Na H."/>
            <person name="Ledsgaard L."/>
            <person name="Lin J."/>
            <person name="Lipzen A."/>
            <person name="Kuo A."/>
            <person name="Riley R."/>
            <person name="Mondo S."/>
            <person name="Labutti K."/>
            <person name="Haridas S."/>
            <person name="Pangalinan J."/>
            <person name="Salamov A.A."/>
            <person name="Simmons B.A."/>
            <person name="Magnuson J.K."/>
            <person name="Chen J."/>
            <person name="Drula E."/>
            <person name="Henrissat B."/>
            <person name="Wiebenga A."/>
            <person name="Lubbers R.J."/>
            <person name="Gomes A.C."/>
            <person name="Makela M.R."/>
            <person name="Stajich J."/>
            <person name="Grigoriev I.V."/>
            <person name="Mortensen U.H."/>
            <person name="De Vries R.P."/>
            <person name="Baker S.E."/>
            <person name="Andersen M.R."/>
        </authorList>
    </citation>
    <scope>NUCLEOTIDE SEQUENCE [LARGE SCALE GENOMIC DNA]</scope>
    <source>
        <strain evidence="5 6">CBS 123904</strain>
    </source>
</reference>
<feature type="compositionally biased region" description="Basic and acidic residues" evidence="4">
    <location>
        <begin position="50"/>
        <end position="59"/>
    </location>
</feature>
<dbReference type="InterPro" id="IPR050745">
    <property type="entry name" value="Multifunctional_regulatory"/>
</dbReference>
<keyword evidence="2 3" id="KW-0040">ANK repeat</keyword>
<evidence type="ECO:0000256" key="2">
    <source>
        <dbReference type="ARBA" id="ARBA00023043"/>
    </source>
</evidence>
<gene>
    <name evidence="5" type="ORF">BJY01DRAFT_254291</name>
</gene>
<evidence type="ECO:0000256" key="1">
    <source>
        <dbReference type="ARBA" id="ARBA00022737"/>
    </source>
</evidence>
<dbReference type="SMART" id="SM00248">
    <property type="entry name" value="ANK"/>
    <property type="match status" value="4"/>
</dbReference>
<dbReference type="SUPFAM" id="SSF48403">
    <property type="entry name" value="Ankyrin repeat"/>
    <property type="match status" value="1"/>
</dbReference>
<dbReference type="Gene3D" id="1.25.40.20">
    <property type="entry name" value="Ankyrin repeat-containing domain"/>
    <property type="match status" value="1"/>
</dbReference>
<keyword evidence="1" id="KW-0677">Repeat</keyword>
<proteinExistence type="predicted"/>
<dbReference type="InterPro" id="IPR036770">
    <property type="entry name" value="Ankyrin_rpt-contain_sf"/>
</dbReference>
<organism evidence="5 6">
    <name type="scientific">Aspergillus pseudoustus</name>
    <dbReference type="NCBI Taxonomy" id="1810923"/>
    <lineage>
        <taxon>Eukaryota</taxon>
        <taxon>Fungi</taxon>
        <taxon>Dikarya</taxon>
        <taxon>Ascomycota</taxon>
        <taxon>Pezizomycotina</taxon>
        <taxon>Eurotiomycetes</taxon>
        <taxon>Eurotiomycetidae</taxon>
        <taxon>Eurotiales</taxon>
        <taxon>Aspergillaceae</taxon>
        <taxon>Aspergillus</taxon>
        <taxon>Aspergillus subgen. Nidulantes</taxon>
    </lineage>
</organism>
<feature type="repeat" description="ANK" evidence="3">
    <location>
        <begin position="202"/>
        <end position="233"/>
    </location>
</feature>
<keyword evidence="6" id="KW-1185">Reference proteome</keyword>
<evidence type="ECO:0000256" key="4">
    <source>
        <dbReference type="SAM" id="MobiDB-lite"/>
    </source>
</evidence>
<comment type="caution">
    <text evidence="5">The sequence shown here is derived from an EMBL/GenBank/DDBJ whole genome shotgun (WGS) entry which is preliminary data.</text>
</comment>
<dbReference type="PANTHER" id="PTHR24189">
    <property type="entry name" value="MYOTROPHIN"/>
    <property type="match status" value="1"/>
</dbReference>
<dbReference type="Pfam" id="PF12796">
    <property type="entry name" value="Ank_2"/>
    <property type="match status" value="1"/>
</dbReference>
<dbReference type="InterPro" id="IPR002110">
    <property type="entry name" value="Ankyrin_rpt"/>
</dbReference>
<feature type="region of interest" description="Disordered" evidence="4">
    <location>
        <begin position="1"/>
        <end position="22"/>
    </location>
</feature>
<evidence type="ECO:0000256" key="3">
    <source>
        <dbReference type="PROSITE-ProRule" id="PRU00023"/>
    </source>
</evidence>
<dbReference type="EMBL" id="JBFXLU010000284">
    <property type="protein sequence ID" value="KAL2831353.1"/>
    <property type="molecule type" value="Genomic_DNA"/>
</dbReference>
<feature type="repeat" description="ANK" evidence="3">
    <location>
        <begin position="169"/>
        <end position="201"/>
    </location>
</feature>
<evidence type="ECO:0000313" key="6">
    <source>
        <dbReference type="Proteomes" id="UP001610446"/>
    </source>
</evidence>
<protein>
    <submittedName>
        <fullName evidence="5">Ankyrin repeat-containing domain protein</fullName>
    </submittedName>
</protein>
<evidence type="ECO:0000313" key="5">
    <source>
        <dbReference type="EMBL" id="KAL2831353.1"/>
    </source>
</evidence>
<name>A0ABR4IUA1_9EURO</name>
<sequence length="288" mass="31301">MESITQIKHAAPERSSAPRGAPFDEQIILQHQERIPPTAESGLLSKLTADKLGRRRPEITSKPVVPPAVPAKSKAREPKTAFTAGEAGRRDIIETILSQQTTPQGRATVLYDALMGVVCSDEHLTVLQQLLERGAEFSPNVIRRALTDRATECACTLLRWNPEIARSGDGVDILFQAAWMGSEETVRVLLDLGVDPNGADTMGETPLHRAAVAANGQRPGTIVHLLRYGADVDGGATRPGNAPVILAARRGYKKYVDVFLAHRSKYAEIAEMDLQRAILDGPWDSDSD</sequence>
<feature type="region of interest" description="Disordered" evidence="4">
    <location>
        <begin position="50"/>
        <end position="81"/>
    </location>
</feature>
<accession>A0ABR4IUA1</accession>
<dbReference type="PANTHER" id="PTHR24189:SF50">
    <property type="entry name" value="ANKYRIN REPEAT AND SOCS BOX PROTEIN 2"/>
    <property type="match status" value="1"/>
</dbReference>
<dbReference type="Proteomes" id="UP001610446">
    <property type="component" value="Unassembled WGS sequence"/>
</dbReference>
<dbReference type="PROSITE" id="PS50088">
    <property type="entry name" value="ANK_REPEAT"/>
    <property type="match status" value="2"/>
</dbReference>